<keyword evidence="6" id="KW-0479">Metal-binding</keyword>
<evidence type="ECO:0000259" key="20">
    <source>
        <dbReference type="PROSITE" id="PS00498"/>
    </source>
</evidence>
<keyword evidence="11" id="KW-0470">Melanin biosynthesis</keyword>
<evidence type="ECO:0000256" key="15">
    <source>
        <dbReference type="ARBA" id="ARBA00042251"/>
    </source>
</evidence>
<evidence type="ECO:0000256" key="5">
    <source>
        <dbReference type="ARBA" id="ARBA00022692"/>
    </source>
</evidence>
<evidence type="ECO:0000256" key="8">
    <source>
        <dbReference type="ARBA" id="ARBA00023002"/>
    </source>
</evidence>
<evidence type="ECO:0000256" key="14">
    <source>
        <dbReference type="ARBA" id="ARBA00039304"/>
    </source>
</evidence>
<dbReference type="PANTHER" id="PTHR11474">
    <property type="entry name" value="TYROSINASE FAMILY MEMBER"/>
    <property type="match status" value="1"/>
</dbReference>
<reference evidence="21" key="1">
    <citation type="submission" date="2022-01" db="EMBL/GenBank/DDBJ databases">
        <authorList>
            <person name="Braso-Vives M."/>
        </authorList>
    </citation>
    <scope>NUCLEOTIDE SEQUENCE</scope>
</reference>
<keyword evidence="12 17" id="KW-0472">Membrane</keyword>
<feature type="transmembrane region" description="Helical" evidence="17">
    <location>
        <begin position="491"/>
        <end position="517"/>
    </location>
</feature>
<evidence type="ECO:0000256" key="13">
    <source>
        <dbReference type="ARBA" id="ARBA00023180"/>
    </source>
</evidence>
<accession>A0A8K0E3G2</accession>
<dbReference type="OrthoDB" id="5913710at2759"/>
<name>A0A8K0E3G2_BRALA</name>
<dbReference type="PANTHER" id="PTHR11474:SF124">
    <property type="entry name" value="TYROSINASE"/>
    <property type="match status" value="1"/>
</dbReference>
<evidence type="ECO:0000313" key="22">
    <source>
        <dbReference type="Proteomes" id="UP000838412"/>
    </source>
</evidence>
<dbReference type="GO" id="GO:0004503">
    <property type="term" value="F:tyrosinase activity"/>
    <property type="evidence" value="ECO:0007669"/>
    <property type="project" value="UniProtKB-EC"/>
</dbReference>
<dbReference type="PRINTS" id="PR00092">
    <property type="entry name" value="TYROSINASE"/>
</dbReference>
<evidence type="ECO:0000313" key="21">
    <source>
        <dbReference type="EMBL" id="CAH1241151.1"/>
    </source>
</evidence>
<evidence type="ECO:0000256" key="18">
    <source>
        <dbReference type="SAM" id="SignalP"/>
    </source>
</evidence>
<keyword evidence="8" id="KW-0560">Oxidoreductase</keyword>
<dbReference type="Gene3D" id="1.10.1280.10">
    <property type="entry name" value="Di-copper center containing domain from catechol oxidase"/>
    <property type="match status" value="1"/>
</dbReference>
<dbReference type="Proteomes" id="UP000838412">
    <property type="component" value="Chromosome 12"/>
</dbReference>
<evidence type="ECO:0000256" key="2">
    <source>
        <dbReference type="ARBA" id="ARBA00004573"/>
    </source>
</evidence>
<dbReference type="GO" id="GO:0042438">
    <property type="term" value="P:melanin biosynthetic process"/>
    <property type="evidence" value="ECO:0007669"/>
    <property type="project" value="UniProtKB-KW"/>
</dbReference>
<gene>
    <name evidence="21" type="primary">TYR</name>
    <name evidence="21" type="ORF">BLAG_LOCUS4912</name>
</gene>
<dbReference type="PROSITE" id="PS00497">
    <property type="entry name" value="TYROSINASE_1"/>
    <property type="match status" value="1"/>
</dbReference>
<evidence type="ECO:0000256" key="17">
    <source>
        <dbReference type="SAM" id="Phobius"/>
    </source>
</evidence>
<feature type="chain" id="PRO_5035419157" description="Tyrosinase" evidence="18">
    <location>
        <begin position="27"/>
        <end position="543"/>
    </location>
</feature>
<dbReference type="PROSITE" id="PS00498">
    <property type="entry name" value="TYROSINASE_2"/>
    <property type="match status" value="1"/>
</dbReference>
<keyword evidence="22" id="KW-1185">Reference proteome</keyword>
<sequence length="543" mass="60996">MRFGDLNMKPLGLLIVLWGCFHGCAAQFPRVCISKILLDSKECCPIPLGFTEPCGGPGRGHCADTPDSTVEDPAWKNINAYKVDDRRHWPTVFFNRTCVCEGNFSGYDCTRCKWGHRGETCDTKQQPDVRRNIKDLCTEEKNKFQRYFDRAKKTPSDFVFALEFKDNIRGSEDFVNISVYDYFTEEDCFLDFAHQGAGFLTWHRAYLLEFEQALREVNSDPDWTLPYWDWAAAEGHQCDICTNEYVGANDEDGDLDLGSVFASWWTICEEEPPFDDATQTNHTVPCNVTSPSGRLTRNPGRQDPMLFGASVTHLPLATEVDFALRFPVFDTPPYDDNANCSFRNLLEGYADTSTGKARETITYDNGTTVPESLTLHNQVHLYLNGTMTSVSTAPNDPIFFLHHCNVDRLLESWIRRHGHGTPASALPERGAPPGHNRYEYIVPFFPLYSHADMFKPSTELSYDYQELHHEELDGGSDLGECSAAPPEGVSLALIGMGASIALGLLVVVTGVAVLLFIRFGRQKPRYHAANTEPDMPEAMVTDT</sequence>
<comment type="cofactor">
    <cofactor evidence="1">
        <name>Cu(2+)</name>
        <dbReference type="ChEBI" id="CHEBI:29036"/>
    </cofactor>
</comment>
<dbReference type="InterPro" id="IPR050316">
    <property type="entry name" value="Tyrosinase/Hemocyanin"/>
</dbReference>
<keyword evidence="10" id="KW-0503">Monooxygenase</keyword>
<feature type="signal peptide" evidence="18">
    <location>
        <begin position="1"/>
        <end position="26"/>
    </location>
</feature>
<dbReference type="EMBL" id="OV696697">
    <property type="protein sequence ID" value="CAH1241151.1"/>
    <property type="molecule type" value="Genomic_DNA"/>
</dbReference>
<keyword evidence="13" id="KW-0325">Glycoprotein</keyword>
<comment type="similarity">
    <text evidence="3">Belongs to the tyrosinase family.</text>
</comment>
<dbReference type="InterPro" id="IPR008922">
    <property type="entry name" value="Di-copper_centre_dom_sf"/>
</dbReference>
<keyword evidence="5 17" id="KW-0812">Transmembrane</keyword>
<keyword evidence="9" id="KW-0186">Copper</keyword>
<evidence type="ECO:0000256" key="1">
    <source>
        <dbReference type="ARBA" id="ARBA00001973"/>
    </source>
</evidence>
<dbReference type="GO" id="GO:0043473">
    <property type="term" value="P:pigmentation"/>
    <property type="evidence" value="ECO:0007669"/>
    <property type="project" value="TreeGrafter"/>
</dbReference>
<evidence type="ECO:0000256" key="9">
    <source>
        <dbReference type="ARBA" id="ARBA00023008"/>
    </source>
</evidence>
<dbReference type="SUPFAM" id="SSF48056">
    <property type="entry name" value="Di-copper centre-containing domain"/>
    <property type="match status" value="1"/>
</dbReference>
<keyword evidence="17" id="KW-1133">Transmembrane helix</keyword>
<evidence type="ECO:0000256" key="7">
    <source>
        <dbReference type="ARBA" id="ARBA00022729"/>
    </source>
</evidence>
<feature type="domain" description="Tyrosinase copper-binding" evidence="19">
    <location>
        <begin position="194"/>
        <end position="211"/>
    </location>
</feature>
<evidence type="ECO:0000256" key="16">
    <source>
        <dbReference type="SAM" id="MobiDB-lite"/>
    </source>
</evidence>
<dbReference type="InterPro" id="IPR002227">
    <property type="entry name" value="Tyrosinase_Cu-bd"/>
</dbReference>
<feature type="compositionally biased region" description="Polar residues" evidence="16">
    <location>
        <begin position="277"/>
        <end position="295"/>
    </location>
</feature>
<organism evidence="21 22">
    <name type="scientific">Branchiostoma lanceolatum</name>
    <name type="common">Common lancelet</name>
    <name type="synonym">Amphioxus lanceolatum</name>
    <dbReference type="NCBI Taxonomy" id="7740"/>
    <lineage>
        <taxon>Eukaryota</taxon>
        <taxon>Metazoa</taxon>
        <taxon>Chordata</taxon>
        <taxon>Cephalochordata</taxon>
        <taxon>Leptocardii</taxon>
        <taxon>Amphioxiformes</taxon>
        <taxon>Branchiostomatidae</taxon>
        <taxon>Branchiostoma</taxon>
    </lineage>
</organism>
<evidence type="ECO:0000256" key="3">
    <source>
        <dbReference type="ARBA" id="ARBA00009928"/>
    </source>
</evidence>
<comment type="subcellular location">
    <subcellularLocation>
        <location evidence="2">Melanosome membrane</location>
        <topology evidence="2">Single-pass type I membrane protein</topology>
    </subcellularLocation>
</comment>
<dbReference type="EC" id="1.14.18.1" evidence="4"/>
<evidence type="ECO:0000256" key="11">
    <source>
        <dbReference type="ARBA" id="ARBA00023101"/>
    </source>
</evidence>
<feature type="region of interest" description="Disordered" evidence="16">
    <location>
        <begin position="276"/>
        <end position="299"/>
    </location>
</feature>
<dbReference type="Pfam" id="PF00264">
    <property type="entry name" value="Tyrosinase"/>
    <property type="match status" value="1"/>
</dbReference>
<proteinExistence type="inferred from homology"/>
<evidence type="ECO:0000256" key="12">
    <source>
        <dbReference type="ARBA" id="ARBA00023136"/>
    </source>
</evidence>
<protein>
    <recommendedName>
        <fullName evidence="14">Tyrosinase</fullName>
        <ecNumber evidence="4">1.14.18.1</ecNumber>
    </recommendedName>
    <alternativeName>
        <fullName evidence="15">Monophenol monooxygenase</fullName>
    </alternativeName>
</protein>
<keyword evidence="7 18" id="KW-0732">Signal</keyword>
<dbReference type="AlphaFoldDB" id="A0A8K0E3G2"/>
<evidence type="ECO:0000256" key="10">
    <source>
        <dbReference type="ARBA" id="ARBA00023033"/>
    </source>
</evidence>
<evidence type="ECO:0000256" key="6">
    <source>
        <dbReference type="ARBA" id="ARBA00022723"/>
    </source>
</evidence>
<feature type="domain" description="Tyrosinase copper-binding" evidence="20">
    <location>
        <begin position="396"/>
        <end position="407"/>
    </location>
</feature>
<dbReference type="GO" id="GO:0046872">
    <property type="term" value="F:metal ion binding"/>
    <property type="evidence" value="ECO:0007669"/>
    <property type="project" value="UniProtKB-KW"/>
</dbReference>
<evidence type="ECO:0000259" key="19">
    <source>
        <dbReference type="PROSITE" id="PS00497"/>
    </source>
</evidence>
<dbReference type="GO" id="GO:0031410">
    <property type="term" value="C:cytoplasmic vesicle"/>
    <property type="evidence" value="ECO:0007669"/>
    <property type="project" value="UniProtKB-ARBA"/>
</dbReference>
<evidence type="ECO:0000256" key="4">
    <source>
        <dbReference type="ARBA" id="ARBA00011906"/>
    </source>
</evidence>